<proteinExistence type="predicted"/>
<dbReference type="EMBL" id="CP034235">
    <property type="protein sequence ID" value="QGR00054.1"/>
    <property type="molecule type" value="Genomic_DNA"/>
</dbReference>
<dbReference type="OrthoDB" id="128220at2"/>
<dbReference type="GO" id="GO:0000166">
    <property type="term" value="F:nucleotide binding"/>
    <property type="evidence" value="ECO:0007669"/>
    <property type="project" value="InterPro"/>
</dbReference>
<gene>
    <name evidence="2" type="ORF">EHS13_12160</name>
</gene>
<name>A0A6B8RXJ5_9BACL</name>
<keyword evidence="3" id="KW-1185">Reference proteome</keyword>
<sequence>MVEGNGHPYSWSAILNGFDTEAMKSCPYPVIPQYLARQPAENFGIAGARITHIWTDRPEDALHVAKASLIPNIVSRPEDVIGEVDAVIIPTDIGAEHVERCRPFIEAGIPIFIDKPLVDSQADLQQFSRWAASGARIMSTSSMRYCKEFMPYHISTHNLGEIRFATVTTPKSWERYGIHALESIYPILGPGFISVRNTGTVERNIVHLKHSCGADVIIAAISDMYGAFGTLQLCGTADQATAIIKDTFYAFKSQLAAFIEFVRSGELPFPFSETQELMKLVIAGIRSREEGGREVFLEEIVTE</sequence>
<dbReference type="Pfam" id="PF01408">
    <property type="entry name" value="GFO_IDH_MocA"/>
    <property type="match status" value="1"/>
</dbReference>
<dbReference type="Proteomes" id="UP000426246">
    <property type="component" value="Chromosome"/>
</dbReference>
<dbReference type="SUPFAM" id="SSF51735">
    <property type="entry name" value="NAD(P)-binding Rossmann-fold domains"/>
    <property type="match status" value="1"/>
</dbReference>
<reference evidence="3" key="1">
    <citation type="submission" date="2018-11" db="EMBL/GenBank/DDBJ databases">
        <title>Complete genome sequence of Paenibacillus sp. ML311-T8.</title>
        <authorList>
            <person name="Nam Y.-D."/>
            <person name="Kang J."/>
            <person name="Chung W.-H."/>
            <person name="Park Y.S."/>
        </authorList>
    </citation>
    <scope>NUCLEOTIDE SEQUENCE [LARGE SCALE GENOMIC DNA]</scope>
    <source>
        <strain evidence="3">ML311-T8</strain>
    </source>
</reference>
<feature type="domain" description="Gfo/Idh/MocA-like oxidoreductase N-terminal" evidence="1">
    <location>
        <begin position="47"/>
        <end position="135"/>
    </location>
</feature>
<accession>A0A6B8RXJ5</accession>
<dbReference type="InterPro" id="IPR036291">
    <property type="entry name" value="NAD(P)-bd_dom_sf"/>
</dbReference>
<dbReference type="InterPro" id="IPR000683">
    <property type="entry name" value="Gfo/Idh/MocA-like_OxRdtase_N"/>
</dbReference>
<evidence type="ECO:0000313" key="2">
    <source>
        <dbReference type="EMBL" id="QGR00054.1"/>
    </source>
</evidence>
<dbReference type="Gene3D" id="3.40.50.720">
    <property type="entry name" value="NAD(P)-binding Rossmann-like Domain"/>
    <property type="match status" value="1"/>
</dbReference>
<dbReference type="AlphaFoldDB" id="A0A6B8RXJ5"/>
<protein>
    <submittedName>
        <fullName evidence="2">Oxidoreductase</fullName>
    </submittedName>
</protein>
<evidence type="ECO:0000259" key="1">
    <source>
        <dbReference type="Pfam" id="PF01408"/>
    </source>
</evidence>
<dbReference type="KEGG" id="ppsc:EHS13_12160"/>
<organism evidence="2 3">
    <name type="scientific">Paenibacillus psychroresistens</name>
    <dbReference type="NCBI Taxonomy" id="1778678"/>
    <lineage>
        <taxon>Bacteria</taxon>
        <taxon>Bacillati</taxon>
        <taxon>Bacillota</taxon>
        <taxon>Bacilli</taxon>
        <taxon>Bacillales</taxon>
        <taxon>Paenibacillaceae</taxon>
        <taxon>Paenibacillus</taxon>
    </lineage>
</organism>
<evidence type="ECO:0000313" key="3">
    <source>
        <dbReference type="Proteomes" id="UP000426246"/>
    </source>
</evidence>